<evidence type="ECO:0000256" key="7">
    <source>
        <dbReference type="ARBA" id="ARBA00022888"/>
    </source>
</evidence>
<name>A0A0P9EUC6_9BACL</name>
<evidence type="ECO:0000256" key="5">
    <source>
        <dbReference type="ARBA" id="ARBA00022741"/>
    </source>
</evidence>
<dbReference type="GO" id="GO:0005524">
    <property type="term" value="F:ATP binding"/>
    <property type="evidence" value="ECO:0007669"/>
    <property type="project" value="UniProtKB-KW"/>
</dbReference>
<dbReference type="PATRIC" id="fig|471514.4.peg.3886"/>
<dbReference type="Proteomes" id="UP000050482">
    <property type="component" value="Unassembled WGS sequence"/>
</dbReference>
<dbReference type="EC" id="6.3.5.4" evidence="2"/>
<dbReference type="InterPro" id="IPR006426">
    <property type="entry name" value="Asn_synth_AEB"/>
</dbReference>
<gene>
    <name evidence="14" type="ORF">AN477_16975</name>
</gene>
<feature type="binding site" evidence="11">
    <location>
        <position position="254"/>
    </location>
    <ligand>
        <name>ATP</name>
        <dbReference type="ChEBI" id="CHEBI:30616"/>
    </ligand>
</feature>
<dbReference type="InterPro" id="IPR017932">
    <property type="entry name" value="GATase_2_dom"/>
</dbReference>
<comment type="caution">
    <text evidence="14">The sequence shown here is derived from an EMBL/GenBank/DDBJ whole genome shotgun (WGS) entry which is preliminary data.</text>
</comment>
<dbReference type="CDD" id="cd01991">
    <property type="entry name" value="Asn_synthase_B_C"/>
    <property type="match status" value="1"/>
</dbReference>
<dbReference type="SUPFAM" id="SSF52402">
    <property type="entry name" value="Adenine nucleotide alpha hydrolases-like"/>
    <property type="match status" value="1"/>
</dbReference>
<evidence type="ECO:0000313" key="14">
    <source>
        <dbReference type="EMBL" id="KPV42559.1"/>
    </source>
</evidence>
<proteinExistence type="inferred from homology"/>
<dbReference type="InterPro" id="IPR014729">
    <property type="entry name" value="Rossmann-like_a/b/a_fold"/>
</dbReference>
<evidence type="ECO:0000256" key="9">
    <source>
        <dbReference type="ARBA" id="ARBA00029440"/>
    </source>
</evidence>
<keyword evidence="8" id="KW-0315">Glutamine amidotransferase</keyword>
<feature type="domain" description="Glutamine amidotransferase type-2" evidence="13">
    <location>
        <begin position="1"/>
        <end position="172"/>
    </location>
</feature>
<comment type="pathway">
    <text evidence="9">Amino-acid biosynthesis.</text>
</comment>
<dbReference type="AlphaFoldDB" id="A0A0P9EUC6"/>
<dbReference type="GO" id="GO:0004066">
    <property type="term" value="F:asparagine synthase (glutamine-hydrolyzing) activity"/>
    <property type="evidence" value="ECO:0007669"/>
    <property type="project" value="UniProtKB-EC"/>
</dbReference>
<dbReference type="STRING" id="471514.AN477_16975"/>
<protein>
    <recommendedName>
        <fullName evidence="2">asparagine synthase (glutamine-hydrolyzing)</fullName>
        <ecNumber evidence="2">6.3.5.4</ecNumber>
    </recommendedName>
</protein>
<evidence type="ECO:0000256" key="10">
    <source>
        <dbReference type="ARBA" id="ARBA00048741"/>
    </source>
</evidence>
<keyword evidence="6 11" id="KW-0067">ATP-binding</keyword>
<evidence type="ECO:0000256" key="11">
    <source>
        <dbReference type="PIRSR" id="PIRSR001589-2"/>
    </source>
</evidence>
<dbReference type="Gene3D" id="3.40.50.620">
    <property type="entry name" value="HUPs"/>
    <property type="match status" value="1"/>
</dbReference>
<dbReference type="PROSITE" id="PS51278">
    <property type="entry name" value="GATASE_TYPE_2"/>
    <property type="match status" value="1"/>
</dbReference>
<keyword evidence="7" id="KW-0061">Asparagine biosynthesis</keyword>
<comment type="catalytic activity">
    <reaction evidence="10">
        <text>L-aspartate + L-glutamine + ATP + H2O = L-asparagine + L-glutamate + AMP + diphosphate + H(+)</text>
        <dbReference type="Rhea" id="RHEA:12228"/>
        <dbReference type="ChEBI" id="CHEBI:15377"/>
        <dbReference type="ChEBI" id="CHEBI:15378"/>
        <dbReference type="ChEBI" id="CHEBI:29985"/>
        <dbReference type="ChEBI" id="CHEBI:29991"/>
        <dbReference type="ChEBI" id="CHEBI:30616"/>
        <dbReference type="ChEBI" id="CHEBI:33019"/>
        <dbReference type="ChEBI" id="CHEBI:58048"/>
        <dbReference type="ChEBI" id="CHEBI:58359"/>
        <dbReference type="ChEBI" id="CHEBI:456215"/>
        <dbReference type="EC" id="6.3.5.4"/>
    </reaction>
</comment>
<dbReference type="GO" id="GO:0005829">
    <property type="term" value="C:cytosol"/>
    <property type="evidence" value="ECO:0007669"/>
    <property type="project" value="TreeGrafter"/>
</dbReference>
<dbReference type="PANTHER" id="PTHR11772">
    <property type="entry name" value="ASPARAGINE SYNTHETASE"/>
    <property type="match status" value="1"/>
</dbReference>
<evidence type="ECO:0000256" key="1">
    <source>
        <dbReference type="ARBA" id="ARBA00005752"/>
    </source>
</evidence>
<dbReference type="PIRSF" id="PIRSF001589">
    <property type="entry name" value="Asn_synthetase_glu-h"/>
    <property type="match status" value="1"/>
</dbReference>
<feature type="site" description="Important for beta-aspartyl-AMP intermediate formation" evidence="12">
    <location>
        <position position="329"/>
    </location>
</feature>
<evidence type="ECO:0000259" key="13">
    <source>
        <dbReference type="PROSITE" id="PS51278"/>
    </source>
</evidence>
<evidence type="ECO:0000256" key="2">
    <source>
        <dbReference type="ARBA" id="ARBA00012737"/>
    </source>
</evidence>
<dbReference type="OrthoDB" id="9763290at2"/>
<feature type="binding site" evidence="11">
    <location>
        <position position="86"/>
    </location>
    <ligand>
        <name>L-glutamine</name>
        <dbReference type="ChEBI" id="CHEBI:58359"/>
    </ligand>
</feature>
<dbReference type="NCBIfam" id="NF006949">
    <property type="entry name" value="PRK09431.1"/>
    <property type="match status" value="1"/>
</dbReference>
<sequence>MEPKYELMCKRMMDRLAHRGPDDVGLRQAGQTWLGHRRLSIVDVDGGHQPLANEDQTRWIVANGEIYNHLDLRKTLSSHTFRTQSDNEVILHLIEEAGPSAIVRMKGMFTFVVADSEGKLIAGRDAIGIKPLYWARQGQTVLFASEIKCFDEAWRPFVEEFPPGHYWTSDEGLVAYAKVPAPKSTPSLACSSETPSEAVLSRIRETLTRAVERRMMADVPVGVFLSGGLDSSLVASLASRIAKREGRQIHSFAVGLEDSSDLVAARKVAEFLGTCHHERMYTPKEALEIVPDVIEMMESFDPSLVQSAVANYMLAELTAAHVKVVLTGEGSDELFAGYKYHKSIESQAELHQELVRSVGDLHHLNLQRCDRTTMAHGLEARVPFLDLDFISLALSLPVEWKLHGPGQTEKWILRLAFKGYLPNSVLWREKEQFNEGSGMQSVLREKMGDTVPADEFAAERNVLTPPLATREEMAYFRLFQDRFCGVKIPNVSGRSNVAFAI</sequence>
<dbReference type="InterPro" id="IPR029055">
    <property type="entry name" value="Ntn_hydrolases_N"/>
</dbReference>
<dbReference type="InterPro" id="IPR050795">
    <property type="entry name" value="Asn_Synthetase"/>
</dbReference>
<accession>A0A0P9EUC6</accession>
<dbReference type="InterPro" id="IPR033738">
    <property type="entry name" value="AsnB_N"/>
</dbReference>
<evidence type="ECO:0000256" key="4">
    <source>
        <dbReference type="ARBA" id="ARBA00022605"/>
    </source>
</evidence>
<comment type="similarity">
    <text evidence="1">Belongs to the asparagine synthetase family.</text>
</comment>
<evidence type="ECO:0000256" key="3">
    <source>
        <dbReference type="ARBA" id="ARBA00022598"/>
    </source>
</evidence>
<evidence type="ECO:0000256" key="12">
    <source>
        <dbReference type="PIRSR" id="PIRSR001589-3"/>
    </source>
</evidence>
<keyword evidence="5 11" id="KW-0547">Nucleotide-binding</keyword>
<dbReference type="Pfam" id="PF00733">
    <property type="entry name" value="Asn_synthase"/>
    <property type="match status" value="1"/>
</dbReference>
<evidence type="ECO:0000256" key="8">
    <source>
        <dbReference type="ARBA" id="ARBA00022962"/>
    </source>
</evidence>
<dbReference type="SUPFAM" id="SSF56235">
    <property type="entry name" value="N-terminal nucleophile aminohydrolases (Ntn hydrolases)"/>
    <property type="match status" value="1"/>
</dbReference>
<dbReference type="PANTHER" id="PTHR11772:SF2">
    <property type="entry name" value="ASPARAGINE SYNTHETASE [GLUTAMINE-HYDROLYZING]"/>
    <property type="match status" value="1"/>
</dbReference>
<evidence type="ECO:0000256" key="6">
    <source>
        <dbReference type="ARBA" id="ARBA00022840"/>
    </source>
</evidence>
<dbReference type="CDD" id="cd00712">
    <property type="entry name" value="AsnB"/>
    <property type="match status" value="1"/>
</dbReference>
<keyword evidence="3" id="KW-0436">Ligase</keyword>
<dbReference type="Pfam" id="PF13537">
    <property type="entry name" value="GATase_7"/>
    <property type="match status" value="1"/>
</dbReference>
<organism evidence="14 15">
    <name type="scientific">Alicyclobacillus ferrooxydans</name>
    <dbReference type="NCBI Taxonomy" id="471514"/>
    <lineage>
        <taxon>Bacteria</taxon>
        <taxon>Bacillati</taxon>
        <taxon>Bacillota</taxon>
        <taxon>Bacilli</taxon>
        <taxon>Bacillales</taxon>
        <taxon>Alicyclobacillaceae</taxon>
        <taxon>Alicyclobacillus</taxon>
    </lineage>
</organism>
<keyword evidence="4" id="KW-0028">Amino-acid biosynthesis</keyword>
<evidence type="ECO:0000313" key="15">
    <source>
        <dbReference type="Proteomes" id="UP000050482"/>
    </source>
</evidence>
<reference evidence="14 15" key="1">
    <citation type="submission" date="2015-09" db="EMBL/GenBank/DDBJ databases">
        <title>Draft genome sequence of Alicyclobacillus ferrooxydans DSM 22381.</title>
        <authorList>
            <person name="Hemp J."/>
        </authorList>
    </citation>
    <scope>NUCLEOTIDE SEQUENCE [LARGE SCALE GENOMIC DNA]</scope>
    <source>
        <strain evidence="14 15">TC-34</strain>
    </source>
</reference>
<dbReference type="NCBIfam" id="TIGR01536">
    <property type="entry name" value="asn_synth_AEB"/>
    <property type="match status" value="1"/>
</dbReference>
<dbReference type="Gene3D" id="3.60.20.10">
    <property type="entry name" value="Glutamine Phosphoribosylpyrophosphate, subunit 1, domain 1"/>
    <property type="match status" value="1"/>
</dbReference>
<keyword evidence="15" id="KW-1185">Reference proteome</keyword>
<dbReference type="InterPro" id="IPR001962">
    <property type="entry name" value="Asn_synthase"/>
</dbReference>
<dbReference type="GO" id="GO:0006529">
    <property type="term" value="P:asparagine biosynthetic process"/>
    <property type="evidence" value="ECO:0007669"/>
    <property type="project" value="UniProtKB-KW"/>
</dbReference>
<dbReference type="EMBL" id="LJCO01000075">
    <property type="protein sequence ID" value="KPV42559.1"/>
    <property type="molecule type" value="Genomic_DNA"/>
</dbReference>